<dbReference type="EMBL" id="FNJI01000008">
    <property type="protein sequence ID" value="SDO98677.1"/>
    <property type="molecule type" value="Genomic_DNA"/>
</dbReference>
<protein>
    <submittedName>
        <fullName evidence="4">Transcriptional regulator, TetR family</fullName>
    </submittedName>
</protein>
<feature type="DNA-binding region" description="H-T-H motif" evidence="2">
    <location>
        <begin position="46"/>
        <end position="65"/>
    </location>
</feature>
<dbReference type="GO" id="GO:0003700">
    <property type="term" value="F:DNA-binding transcription factor activity"/>
    <property type="evidence" value="ECO:0007669"/>
    <property type="project" value="TreeGrafter"/>
</dbReference>
<evidence type="ECO:0000256" key="2">
    <source>
        <dbReference type="PROSITE-ProRule" id="PRU00335"/>
    </source>
</evidence>
<dbReference type="Proteomes" id="UP000199073">
    <property type="component" value="Unassembled WGS sequence"/>
</dbReference>
<evidence type="ECO:0000313" key="4">
    <source>
        <dbReference type="EMBL" id="SDO98677.1"/>
    </source>
</evidence>
<dbReference type="InterPro" id="IPR050109">
    <property type="entry name" value="HTH-type_TetR-like_transc_reg"/>
</dbReference>
<dbReference type="Gene3D" id="1.10.10.60">
    <property type="entry name" value="Homeodomain-like"/>
    <property type="match status" value="1"/>
</dbReference>
<evidence type="ECO:0000259" key="3">
    <source>
        <dbReference type="PROSITE" id="PS50977"/>
    </source>
</evidence>
<dbReference type="RefSeq" id="WP_281180510.1">
    <property type="nucleotide sequence ID" value="NZ_FNJI01000008.1"/>
</dbReference>
<dbReference type="PROSITE" id="PS01081">
    <property type="entry name" value="HTH_TETR_1"/>
    <property type="match status" value="1"/>
</dbReference>
<dbReference type="PRINTS" id="PR00455">
    <property type="entry name" value="HTHTETR"/>
</dbReference>
<evidence type="ECO:0000313" key="5">
    <source>
        <dbReference type="Proteomes" id="UP000199073"/>
    </source>
</evidence>
<dbReference type="SUPFAM" id="SSF46689">
    <property type="entry name" value="Homeodomain-like"/>
    <property type="match status" value="1"/>
</dbReference>
<sequence length="216" mass="24973">MMRPITSASQEVVTQIKNRELVNKRRGQIVDAAVKLLVRHGYHKTTTRALAKETGLSIGSLYEYVSSKEDVLFLVCNAIHLEVEKGVMEALSRSKTEREPLADVIRAFFLVCDRMSDHILLLYQVTQFLPAKWQQKVLEGELRITNLFVEAMHTLIRDGKLPELDSHIINLIGHNISVIGHTWSFRRWYFSKNFTLDEYTRQQTAFIMSFLHGRGR</sequence>
<dbReference type="InterPro" id="IPR023772">
    <property type="entry name" value="DNA-bd_HTH_TetR-type_CS"/>
</dbReference>
<dbReference type="PANTHER" id="PTHR30055">
    <property type="entry name" value="HTH-TYPE TRANSCRIPTIONAL REGULATOR RUTR"/>
    <property type="match status" value="1"/>
</dbReference>
<dbReference type="InterPro" id="IPR001647">
    <property type="entry name" value="HTH_TetR"/>
</dbReference>
<gene>
    <name evidence="4" type="ORF">SAMN05660330_01534</name>
</gene>
<dbReference type="AlphaFoldDB" id="A0A1H0P0U2"/>
<dbReference type="GO" id="GO:0000976">
    <property type="term" value="F:transcription cis-regulatory region binding"/>
    <property type="evidence" value="ECO:0007669"/>
    <property type="project" value="TreeGrafter"/>
</dbReference>
<dbReference type="PROSITE" id="PS50977">
    <property type="entry name" value="HTH_TETR_2"/>
    <property type="match status" value="1"/>
</dbReference>
<dbReference type="STRING" id="91360.SAMN05660330_01534"/>
<keyword evidence="1 2" id="KW-0238">DNA-binding</keyword>
<dbReference type="PANTHER" id="PTHR30055:SF226">
    <property type="entry name" value="HTH-TYPE TRANSCRIPTIONAL REGULATOR PKSA"/>
    <property type="match status" value="1"/>
</dbReference>
<dbReference type="InterPro" id="IPR009057">
    <property type="entry name" value="Homeodomain-like_sf"/>
</dbReference>
<accession>A0A1H0P0U2</accession>
<keyword evidence="5" id="KW-1185">Reference proteome</keyword>
<reference evidence="4 5" key="1">
    <citation type="submission" date="2016-10" db="EMBL/GenBank/DDBJ databases">
        <authorList>
            <person name="de Groot N.N."/>
        </authorList>
    </citation>
    <scope>NUCLEOTIDE SEQUENCE [LARGE SCALE GENOMIC DNA]</scope>
    <source>
        <strain evidence="4 5">DSM 12130</strain>
    </source>
</reference>
<organism evidence="4 5">
    <name type="scientific">Desulforhopalus singaporensis</name>
    <dbReference type="NCBI Taxonomy" id="91360"/>
    <lineage>
        <taxon>Bacteria</taxon>
        <taxon>Pseudomonadati</taxon>
        <taxon>Thermodesulfobacteriota</taxon>
        <taxon>Desulfobulbia</taxon>
        <taxon>Desulfobulbales</taxon>
        <taxon>Desulfocapsaceae</taxon>
        <taxon>Desulforhopalus</taxon>
    </lineage>
</organism>
<feature type="domain" description="HTH tetR-type" evidence="3">
    <location>
        <begin position="23"/>
        <end position="83"/>
    </location>
</feature>
<proteinExistence type="predicted"/>
<dbReference type="Gene3D" id="1.10.357.10">
    <property type="entry name" value="Tetracycline Repressor, domain 2"/>
    <property type="match status" value="1"/>
</dbReference>
<name>A0A1H0P0U2_9BACT</name>
<evidence type="ECO:0000256" key="1">
    <source>
        <dbReference type="ARBA" id="ARBA00023125"/>
    </source>
</evidence>
<dbReference type="Pfam" id="PF00440">
    <property type="entry name" value="TetR_N"/>
    <property type="match status" value="1"/>
</dbReference>